<organism evidence="3 4">
    <name type="scientific">Chryseobacterium antibioticum</name>
    <dbReference type="NCBI Taxonomy" id="2728847"/>
    <lineage>
        <taxon>Bacteria</taxon>
        <taxon>Pseudomonadati</taxon>
        <taxon>Bacteroidota</taxon>
        <taxon>Flavobacteriia</taxon>
        <taxon>Flavobacteriales</taxon>
        <taxon>Weeksellaceae</taxon>
        <taxon>Chryseobacterium group</taxon>
        <taxon>Chryseobacterium</taxon>
    </lineage>
</organism>
<keyword evidence="3" id="KW-0255">Endonuclease</keyword>
<comment type="caution">
    <text evidence="3">The sequence shown here is derived from an EMBL/GenBank/DDBJ whole genome shotgun (WGS) entry which is preliminary data.</text>
</comment>
<dbReference type="InterPro" id="IPR023372">
    <property type="entry name" value="Rest_endonuc_II_EcoRII_N"/>
</dbReference>
<dbReference type="GO" id="GO:0009307">
    <property type="term" value="P:DNA restriction-modification system"/>
    <property type="evidence" value="ECO:0007669"/>
    <property type="project" value="InterPro"/>
</dbReference>
<feature type="domain" description="Restriction endonuclease type II EcoRII N-terminal" evidence="2">
    <location>
        <begin position="17"/>
        <end position="143"/>
    </location>
</feature>
<dbReference type="InterPro" id="IPR011335">
    <property type="entry name" value="Restrct_endonuc-II-like"/>
</dbReference>
<dbReference type="Gene3D" id="3.40.91.80">
    <property type="match status" value="1"/>
</dbReference>
<name>A0A7Y0FRE0_9FLAO</name>
<dbReference type="AlphaFoldDB" id="A0A7Y0FRE0"/>
<dbReference type="Pfam" id="PF09217">
    <property type="entry name" value="EcoRII-N"/>
    <property type="match status" value="1"/>
</dbReference>
<keyword evidence="4" id="KW-1185">Reference proteome</keyword>
<protein>
    <submittedName>
        <fullName evidence="3">Restriction endonuclease</fullName>
    </submittedName>
</protein>
<dbReference type="GO" id="GO:0003677">
    <property type="term" value="F:DNA binding"/>
    <property type="evidence" value="ECO:0007669"/>
    <property type="project" value="InterPro"/>
</dbReference>
<dbReference type="InterPro" id="IPR015300">
    <property type="entry name" value="DNA-bd_pseudobarrel_sf"/>
</dbReference>
<evidence type="ECO:0000313" key="3">
    <source>
        <dbReference type="EMBL" id="NML70122.1"/>
    </source>
</evidence>
<dbReference type="Proteomes" id="UP000544054">
    <property type="component" value="Unassembled WGS sequence"/>
</dbReference>
<dbReference type="Pfam" id="PF09019">
    <property type="entry name" value="EcoRII-C"/>
    <property type="match status" value="1"/>
</dbReference>
<reference evidence="3 4" key="1">
    <citation type="submission" date="2020-04" db="EMBL/GenBank/DDBJ databases">
        <title>Chryseobacterium sp. RP-3-3 sp. nov., isolated from Jeju soil.</title>
        <authorList>
            <person name="Dahal R.H."/>
        </authorList>
    </citation>
    <scope>NUCLEOTIDE SEQUENCE [LARGE SCALE GENOMIC DNA]</scope>
    <source>
        <strain evidence="3 4">RP-3-3</strain>
    </source>
</reference>
<dbReference type="InterPro" id="IPR038365">
    <property type="entry name" value="EcoRII_C_sf"/>
</dbReference>
<evidence type="ECO:0000313" key="4">
    <source>
        <dbReference type="Proteomes" id="UP000544054"/>
    </source>
</evidence>
<dbReference type="InterPro" id="IPR015109">
    <property type="entry name" value="Restrct_endonuc_II_EcoRII_C"/>
</dbReference>
<keyword evidence="3" id="KW-0540">Nuclease</keyword>
<dbReference type="GO" id="GO:0009036">
    <property type="term" value="F:type II site-specific deoxyribonuclease activity"/>
    <property type="evidence" value="ECO:0007669"/>
    <property type="project" value="InterPro"/>
</dbReference>
<accession>A0A7Y0FRE0</accession>
<dbReference type="SUPFAM" id="SSF52980">
    <property type="entry name" value="Restriction endonuclease-like"/>
    <property type="match status" value="1"/>
</dbReference>
<proteinExistence type="predicted"/>
<dbReference type="Gene3D" id="2.40.330.10">
    <property type="entry name" value="DNA-binding pseudobarrel domain"/>
    <property type="match status" value="1"/>
</dbReference>
<dbReference type="SUPFAM" id="SSF101936">
    <property type="entry name" value="DNA-binding pseudobarrel domain"/>
    <property type="match status" value="1"/>
</dbReference>
<feature type="domain" description="Restriction endonuclease type II EcoRII C-terminal" evidence="1">
    <location>
        <begin position="222"/>
        <end position="385"/>
    </location>
</feature>
<sequence length="393" mass="45957">MSNILEKAIYHAQNLDIVYTKFIKANDVGKTTHGESRSHQAGFYIGKSFLEDIFNTNIAKNTDYEKFVTIKWQDNFETTSRFKYFGSKNECHLTRLGSNFPYRNDENIGDLLIICKENLEYYRAFILSSDDDIETFFAELNINSTETNKVIDKGYQFTSEEQLLECFKVFINKTTLEFPTTLELSTNSRNCYNSAFRITQNKIKREPDKHLLSWIGAEFQLFKEFENNRYSNTIKTPFEDVEQLIIFANTILNRRKSRAGKSLEHHLSEVFNNFDIQYSTQAITEGNKKPDFLFPQSVAYHNPKFNIEHLTFLASKTTCKDRWRQILNEADRIKTKHLFTLQQGISSNQLKEMYNSDVCLVVPKPYLKSFPEEFREKILTLDSFIGQVKAKQG</sequence>
<gene>
    <name evidence="3" type="ORF">HHL23_09970</name>
</gene>
<dbReference type="EMBL" id="JABBGI010000011">
    <property type="protein sequence ID" value="NML70122.1"/>
    <property type="molecule type" value="Genomic_DNA"/>
</dbReference>
<dbReference type="RefSeq" id="WP_169234663.1">
    <property type="nucleotide sequence ID" value="NZ_JABBGI010000011.1"/>
</dbReference>
<evidence type="ECO:0000259" key="1">
    <source>
        <dbReference type="Pfam" id="PF09019"/>
    </source>
</evidence>
<keyword evidence="3" id="KW-0378">Hydrolase</keyword>
<evidence type="ECO:0000259" key="2">
    <source>
        <dbReference type="Pfam" id="PF09217"/>
    </source>
</evidence>